<name>W2ILG7_PHYNI</name>
<protein>
    <submittedName>
        <fullName evidence="1">Uncharacterized protein</fullName>
    </submittedName>
</protein>
<dbReference type="EMBL" id="KI674167">
    <property type="protein sequence ID" value="ETL34971.1"/>
    <property type="molecule type" value="Genomic_DNA"/>
</dbReference>
<dbReference type="AlphaFoldDB" id="W2ILG7"/>
<organism evidence="1">
    <name type="scientific">Phytophthora nicotianae</name>
    <name type="common">Potato buckeye rot agent</name>
    <name type="synonym">Phytophthora parasitica</name>
    <dbReference type="NCBI Taxonomy" id="4792"/>
    <lineage>
        <taxon>Eukaryota</taxon>
        <taxon>Sar</taxon>
        <taxon>Stramenopiles</taxon>
        <taxon>Oomycota</taxon>
        <taxon>Peronosporomycetes</taxon>
        <taxon>Peronosporales</taxon>
        <taxon>Peronosporaceae</taxon>
        <taxon>Phytophthora</taxon>
    </lineage>
</organism>
<gene>
    <name evidence="1" type="ORF">L916_12852</name>
</gene>
<proteinExistence type="predicted"/>
<accession>W2ILG7</accession>
<evidence type="ECO:0000313" key="1">
    <source>
        <dbReference type="EMBL" id="ETL34971.1"/>
    </source>
</evidence>
<reference evidence="1" key="1">
    <citation type="submission" date="2013-11" db="EMBL/GenBank/DDBJ databases">
        <title>The Genome Sequence of Phytophthora parasitica CJ05E6.</title>
        <authorList>
            <consortium name="The Broad Institute Genomics Platform"/>
            <person name="Russ C."/>
            <person name="Tyler B."/>
            <person name="Panabieres F."/>
            <person name="Shan W."/>
            <person name="Tripathy S."/>
            <person name="Grunwald N."/>
            <person name="Machado M."/>
            <person name="Johnson C.S."/>
            <person name="Arredondo F."/>
            <person name="Hong C."/>
            <person name="Coffey M."/>
            <person name="Young S.K."/>
            <person name="Zeng Q."/>
            <person name="Gargeya S."/>
            <person name="Fitzgerald M."/>
            <person name="Abouelleil A."/>
            <person name="Alvarado L."/>
            <person name="Chapman S.B."/>
            <person name="Gainer-Dewar J."/>
            <person name="Goldberg J."/>
            <person name="Griggs A."/>
            <person name="Gujja S."/>
            <person name="Hansen M."/>
            <person name="Howarth C."/>
            <person name="Imamovic A."/>
            <person name="Ireland A."/>
            <person name="Larimer J."/>
            <person name="McCowan C."/>
            <person name="Murphy C."/>
            <person name="Pearson M."/>
            <person name="Poon T.W."/>
            <person name="Priest M."/>
            <person name="Roberts A."/>
            <person name="Saif S."/>
            <person name="Shea T."/>
            <person name="Sykes S."/>
            <person name="Wortman J."/>
            <person name="Nusbaum C."/>
            <person name="Birren B."/>
        </authorList>
    </citation>
    <scope>NUCLEOTIDE SEQUENCE [LARGE SCALE GENOMIC DNA]</scope>
    <source>
        <strain evidence="1">CJ05E6</strain>
    </source>
</reference>
<sequence length="43" mass="5140">MQINPLIPKSMWRFNEELLNHLCQNGCCGYEVQKMRQQRAFPS</sequence>
<dbReference type="Proteomes" id="UP000053864">
    <property type="component" value="Unassembled WGS sequence"/>
</dbReference>